<keyword evidence="9" id="KW-0067">ATP-binding</keyword>
<evidence type="ECO:0000256" key="7">
    <source>
        <dbReference type="ARBA" id="ARBA00022695"/>
    </source>
</evidence>
<evidence type="ECO:0000259" key="12">
    <source>
        <dbReference type="PROSITE" id="PS51163"/>
    </source>
</evidence>
<organism evidence="13 14">
    <name type="scientific">Porphyromonas cangingivalis</name>
    <dbReference type="NCBI Taxonomy" id="36874"/>
    <lineage>
        <taxon>Bacteria</taxon>
        <taxon>Pseudomonadati</taxon>
        <taxon>Bacteroidota</taxon>
        <taxon>Bacteroidia</taxon>
        <taxon>Bacteroidales</taxon>
        <taxon>Porphyromonadaceae</taxon>
        <taxon>Porphyromonas</taxon>
    </lineage>
</organism>
<evidence type="ECO:0000256" key="10">
    <source>
        <dbReference type="ARBA" id="ARBA00029774"/>
    </source>
</evidence>
<evidence type="ECO:0000256" key="8">
    <source>
        <dbReference type="ARBA" id="ARBA00022741"/>
    </source>
</evidence>
<evidence type="ECO:0000256" key="1">
    <source>
        <dbReference type="ARBA" id="ARBA00004496"/>
    </source>
</evidence>
<dbReference type="GO" id="GO:0003725">
    <property type="term" value="F:double-stranded RNA binding"/>
    <property type="evidence" value="ECO:0007669"/>
    <property type="project" value="InterPro"/>
</dbReference>
<dbReference type="NCBIfam" id="TIGR00057">
    <property type="entry name" value="L-threonylcarbamoyladenylate synthase"/>
    <property type="match status" value="1"/>
</dbReference>
<evidence type="ECO:0000256" key="3">
    <source>
        <dbReference type="ARBA" id="ARBA00012584"/>
    </source>
</evidence>
<evidence type="ECO:0000256" key="4">
    <source>
        <dbReference type="ARBA" id="ARBA00022490"/>
    </source>
</evidence>
<evidence type="ECO:0000256" key="11">
    <source>
        <dbReference type="ARBA" id="ARBA00048366"/>
    </source>
</evidence>
<evidence type="ECO:0000313" key="13">
    <source>
        <dbReference type="EMBL" id="SJZ78842.1"/>
    </source>
</evidence>
<comment type="similarity">
    <text evidence="2">Belongs to the SUA5 family.</text>
</comment>
<evidence type="ECO:0000256" key="9">
    <source>
        <dbReference type="ARBA" id="ARBA00022840"/>
    </source>
</evidence>
<dbReference type="PANTHER" id="PTHR17490:SF16">
    <property type="entry name" value="THREONYLCARBAMOYL-AMP SYNTHASE"/>
    <property type="match status" value="1"/>
</dbReference>
<dbReference type="GO" id="GO:0000049">
    <property type="term" value="F:tRNA binding"/>
    <property type="evidence" value="ECO:0007669"/>
    <property type="project" value="TreeGrafter"/>
</dbReference>
<gene>
    <name evidence="13" type="ORF">SAMN02745205_01900</name>
</gene>
<dbReference type="GO" id="GO:0008033">
    <property type="term" value="P:tRNA processing"/>
    <property type="evidence" value="ECO:0007669"/>
    <property type="project" value="UniProtKB-KW"/>
</dbReference>
<name>A0A1T4NHY0_PORCN</name>
<dbReference type="Pfam" id="PF01300">
    <property type="entry name" value="Sua5_yciO_yrdC"/>
    <property type="match status" value="1"/>
</dbReference>
<evidence type="ECO:0000256" key="5">
    <source>
        <dbReference type="ARBA" id="ARBA00022679"/>
    </source>
</evidence>
<dbReference type="AlphaFoldDB" id="A0A1T4NHY0"/>
<dbReference type="InterPro" id="IPR006070">
    <property type="entry name" value="Sua5-like_dom"/>
</dbReference>
<evidence type="ECO:0000313" key="14">
    <source>
        <dbReference type="Proteomes" id="UP000189956"/>
    </source>
</evidence>
<keyword evidence="8" id="KW-0547">Nucleotide-binding</keyword>
<comment type="catalytic activity">
    <reaction evidence="11">
        <text>L-threonine + hydrogencarbonate + ATP = L-threonylcarbamoyladenylate + diphosphate + H2O</text>
        <dbReference type="Rhea" id="RHEA:36407"/>
        <dbReference type="ChEBI" id="CHEBI:15377"/>
        <dbReference type="ChEBI" id="CHEBI:17544"/>
        <dbReference type="ChEBI" id="CHEBI:30616"/>
        <dbReference type="ChEBI" id="CHEBI:33019"/>
        <dbReference type="ChEBI" id="CHEBI:57926"/>
        <dbReference type="ChEBI" id="CHEBI:73682"/>
        <dbReference type="EC" id="2.7.7.87"/>
    </reaction>
</comment>
<dbReference type="EC" id="2.7.7.87" evidence="3"/>
<evidence type="ECO:0000256" key="6">
    <source>
        <dbReference type="ARBA" id="ARBA00022694"/>
    </source>
</evidence>
<evidence type="ECO:0000256" key="2">
    <source>
        <dbReference type="ARBA" id="ARBA00007663"/>
    </source>
</evidence>
<dbReference type="EMBL" id="FUWL01000022">
    <property type="protein sequence ID" value="SJZ78842.1"/>
    <property type="molecule type" value="Genomic_DNA"/>
</dbReference>
<dbReference type="Proteomes" id="UP000189956">
    <property type="component" value="Unassembled WGS sequence"/>
</dbReference>
<accession>A0A1T4NHY0</accession>
<dbReference type="Gene3D" id="3.90.870.10">
    <property type="entry name" value="DHBP synthase"/>
    <property type="match status" value="1"/>
</dbReference>
<keyword evidence="7" id="KW-0548">Nucleotidyltransferase</keyword>
<protein>
    <recommendedName>
        <fullName evidence="10">L-threonylcarbamoyladenylate synthase</fullName>
        <ecNumber evidence="3">2.7.7.87</ecNumber>
    </recommendedName>
    <alternativeName>
        <fullName evidence="10">L-threonylcarbamoyladenylate synthase</fullName>
    </alternativeName>
</protein>
<dbReference type="SUPFAM" id="SSF55821">
    <property type="entry name" value="YrdC/RibB"/>
    <property type="match status" value="1"/>
</dbReference>
<sequence>MQSKCRIFRKSRIRGVLRVFVTADELSSLKMLYLSSSEINNEINVMKEEQFVYAKEDLQAALEALQRGELILYPTDTIWGIGCDATNPDAVKKVYALKRREDAKALISIVDTNAKLQGLMDEVPELAYDLTDLATEPLTIIYPNVRGLAPNLLAEDGSAGIRVCDEPFCRALCQRFRKPIVSTSANISGEPAPRFFSEISPEITEAVDYVVKYRQEDNRPRSASKIMKLNADGTFVLIR</sequence>
<comment type="subcellular location">
    <subcellularLocation>
        <location evidence="1">Cytoplasm</location>
    </subcellularLocation>
</comment>
<dbReference type="PANTHER" id="PTHR17490">
    <property type="entry name" value="SUA5"/>
    <property type="match status" value="1"/>
</dbReference>
<dbReference type="GO" id="GO:0061710">
    <property type="term" value="F:L-threonylcarbamoyladenylate synthase"/>
    <property type="evidence" value="ECO:0007669"/>
    <property type="project" value="UniProtKB-EC"/>
</dbReference>
<reference evidence="13 14" key="1">
    <citation type="submission" date="2017-02" db="EMBL/GenBank/DDBJ databases">
        <authorList>
            <person name="Peterson S.W."/>
        </authorList>
    </citation>
    <scope>NUCLEOTIDE SEQUENCE [LARGE SCALE GENOMIC DNA]</scope>
    <source>
        <strain evidence="13 14">ATCC 700135</strain>
    </source>
</reference>
<keyword evidence="6" id="KW-0819">tRNA processing</keyword>
<keyword evidence="4" id="KW-0963">Cytoplasm</keyword>
<dbReference type="InterPro" id="IPR017945">
    <property type="entry name" value="DHBP_synth_RibB-like_a/b_dom"/>
</dbReference>
<keyword evidence="5" id="KW-0808">Transferase</keyword>
<proteinExistence type="inferred from homology"/>
<dbReference type="GO" id="GO:0005737">
    <property type="term" value="C:cytoplasm"/>
    <property type="evidence" value="ECO:0007669"/>
    <property type="project" value="UniProtKB-SubCell"/>
</dbReference>
<dbReference type="GO" id="GO:0005524">
    <property type="term" value="F:ATP binding"/>
    <property type="evidence" value="ECO:0007669"/>
    <property type="project" value="UniProtKB-KW"/>
</dbReference>
<dbReference type="PROSITE" id="PS51163">
    <property type="entry name" value="YRDC"/>
    <property type="match status" value="1"/>
</dbReference>
<dbReference type="InterPro" id="IPR050156">
    <property type="entry name" value="TC-AMP_synthase_SUA5"/>
</dbReference>
<feature type="domain" description="YrdC-like" evidence="12">
    <location>
        <begin position="55"/>
        <end position="239"/>
    </location>
</feature>
<dbReference type="GO" id="GO:0006450">
    <property type="term" value="P:regulation of translational fidelity"/>
    <property type="evidence" value="ECO:0007669"/>
    <property type="project" value="TreeGrafter"/>
</dbReference>